<dbReference type="EC" id="2.7.1.121" evidence="3"/>
<organism evidence="7 8">
    <name type="scientific">Streptomyces rubellomurinus (strain ATCC 31215)</name>
    <dbReference type="NCBI Taxonomy" id="359131"/>
    <lineage>
        <taxon>Bacteria</taxon>
        <taxon>Bacillati</taxon>
        <taxon>Actinomycetota</taxon>
        <taxon>Actinomycetes</taxon>
        <taxon>Kitasatosporales</taxon>
        <taxon>Streptomycetaceae</taxon>
        <taxon>Streptomyces</taxon>
    </lineage>
</organism>
<reference evidence="7 8" key="1">
    <citation type="submission" date="2015-02" db="EMBL/GenBank/DDBJ databases">
        <authorList>
            <person name="Ju K.-S."/>
            <person name="Doroghazi J.R."/>
            <person name="Metcalf W."/>
        </authorList>
    </citation>
    <scope>NUCLEOTIDE SEQUENCE [LARGE SCALE GENOMIC DNA]</scope>
    <source>
        <strain evidence="7 8">ATCC 31215</strain>
    </source>
</reference>
<dbReference type="SUPFAM" id="SSF53062">
    <property type="entry name" value="PTS system fructose IIA component-like"/>
    <property type="match status" value="1"/>
</dbReference>
<dbReference type="EMBL" id="JZKH01000006">
    <property type="protein sequence ID" value="KJS63044.1"/>
    <property type="molecule type" value="Genomic_DNA"/>
</dbReference>
<evidence type="ECO:0000256" key="4">
    <source>
        <dbReference type="ARBA" id="ARBA00022679"/>
    </source>
</evidence>
<dbReference type="OrthoDB" id="350754at2"/>
<dbReference type="GO" id="GO:0019563">
    <property type="term" value="P:glycerol catabolic process"/>
    <property type="evidence" value="ECO:0007669"/>
    <property type="project" value="InterPro"/>
</dbReference>
<evidence type="ECO:0000313" key="7">
    <source>
        <dbReference type="EMBL" id="KJS63044.1"/>
    </source>
</evidence>
<dbReference type="Gene3D" id="3.40.50.510">
    <property type="entry name" value="Phosphotransferase system, mannose-type IIA component"/>
    <property type="match status" value="1"/>
</dbReference>
<dbReference type="Proteomes" id="UP000033699">
    <property type="component" value="Unassembled WGS sequence"/>
</dbReference>
<gene>
    <name evidence="7" type="ORF">VM95_04750</name>
</gene>
<evidence type="ECO:0000256" key="3">
    <source>
        <dbReference type="ARBA" id="ARBA00012095"/>
    </source>
</evidence>
<keyword evidence="4 7" id="KW-0808">Transferase</keyword>
<keyword evidence="7" id="KW-0670">Pyruvate</keyword>
<dbReference type="InterPro" id="IPR036662">
    <property type="entry name" value="PTS_EIIA_man-typ_sf"/>
</dbReference>
<proteinExistence type="predicted"/>
<dbReference type="Pfam" id="PF03610">
    <property type="entry name" value="EIIA-man"/>
    <property type="match status" value="1"/>
</dbReference>
<comment type="subunit">
    <text evidence="5">Homodimer. The dihydroxyacetone kinase complex is composed of a homodimer of DhaM, a homodimer of DhaK and the subunit DhaL.</text>
</comment>
<accession>A0A0F2TIR8</accession>
<keyword evidence="8" id="KW-1185">Reference proteome</keyword>
<comment type="function">
    <text evidence="2">Component of the dihydroxyacetone kinase complex, which is responsible for the phosphoenolpyruvate (PEP)-dependent phosphorylation of dihydroxyacetone. DhaM serves as the phosphoryl donor. Is phosphorylated by phosphoenolpyruvate in an EI- and HPr-dependent reaction, and a phosphorelay system on histidine residues finally leads to phosphoryl transfer to DhaL and dihydroxyacetone.</text>
</comment>
<evidence type="ECO:0000259" key="6">
    <source>
        <dbReference type="PROSITE" id="PS51096"/>
    </source>
</evidence>
<evidence type="ECO:0000313" key="8">
    <source>
        <dbReference type="Proteomes" id="UP000033699"/>
    </source>
</evidence>
<dbReference type="PANTHER" id="PTHR38594:SF1">
    <property type="entry name" value="PEP-DEPENDENT DIHYDROXYACETONE KINASE, PHOSPHORYL DONOR SUBUNIT DHAM"/>
    <property type="match status" value="1"/>
</dbReference>
<feature type="domain" description="PTS EIIA type-4" evidence="6">
    <location>
        <begin position="4"/>
        <end position="128"/>
    </location>
</feature>
<dbReference type="AlphaFoldDB" id="A0A0F2TIR8"/>
<dbReference type="InterPro" id="IPR012844">
    <property type="entry name" value="DhaM_N"/>
</dbReference>
<dbReference type="PATRIC" id="fig|359131.3.peg.5522"/>
<dbReference type="RefSeq" id="WP_045692757.1">
    <property type="nucleotide sequence ID" value="NZ_JZKH01000006.1"/>
</dbReference>
<comment type="caution">
    <text evidence="7">The sequence shown here is derived from an EMBL/GenBank/DDBJ whole genome shotgun (WGS) entry which is preliminary data.</text>
</comment>
<comment type="catalytic activity">
    <reaction evidence="1">
        <text>dihydroxyacetone + phosphoenolpyruvate = dihydroxyacetone phosphate + pyruvate</text>
        <dbReference type="Rhea" id="RHEA:18381"/>
        <dbReference type="ChEBI" id="CHEBI:15361"/>
        <dbReference type="ChEBI" id="CHEBI:16016"/>
        <dbReference type="ChEBI" id="CHEBI:57642"/>
        <dbReference type="ChEBI" id="CHEBI:58702"/>
        <dbReference type="EC" id="2.7.1.121"/>
    </reaction>
</comment>
<dbReference type="NCBIfam" id="TIGR02364">
    <property type="entry name" value="dha_pts"/>
    <property type="match status" value="1"/>
</dbReference>
<evidence type="ECO:0000256" key="2">
    <source>
        <dbReference type="ARBA" id="ARBA00002788"/>
    </source>
</evidence>
<dbReference type="GO" id="GO:0047324">
    <property type="term" value="F:phosphoenolpyruvate-glycerone phosphotransferase activity"/>
    <property type="evidence" value="ECO:0007669"/>
    <property type="project" value="UniProtKB-EC"/>
</dbReference>
<dbReference type="PROSITE" id="PS51096">
    <property type="entry name" value="PTS_EIIA_TYPE_4"/>
    <property type="match status" value="1"/>
</dbReference>
<dbReference type="InterPro" id="IPR004701">
    <property type="entry name" value="PTS_EIIA_man-typ"/>
</dbReference>
<protein>
    <recommendedName>
        <fullName evidence="3">phosphoenolpyruvate--glycerone phosphotransferase</fullName>
        <ecNumber evidence="3">2.7.1.121</ecNumber>
    </recommendedName>
</protein>
<dbReference type="GO" id="GO:0009401">
    <property type="term" value="P:phosphoenolpyruvate-dependent sugar phosphotransferase system"/>
    <property type="evidence" value="ECO:0007669"/>
    <property type="project" value="InterPro"/>
</dbReference>
<evidence type="ECO:0000256" key="1">
    <source>
        <dbReference type="ARBA" id="ARBA00001113"/>
    </source>
</evidence>
<dbReference type="InterPro" id="IPR039643">
    <property type="entry name" value="DhaM"/>
</dbReference>
<dbReference type="PANTHER" id="PTHR38594">
    <property type="entry name" value="PEP-DEPENDENT DIHYDROXYACETONE KINASE, PHOSPHORYL DONOR SUBUNIT DHAM"/>
    <property type="match status" value="1"/>
</dbReference>
<evidence type="ECO:0000256" key="5">
    <source>
        <dbReference type="ARBA" id="ARBA00046577"/>
    </source>
</evidence>
<name>A0A0F2TIR8_STRR3</name>
<sequence length="131" mass="12829">MSEHVGIVLVSHSAALAAGLRELLGELASDGVRVVVAAGTEDGGLGTSYELIAGAIAEADGGAGVVVLPDLGSSVLTAVTVLEDEPRPGVRLVDAPFVEGAVAAAVTASTGAGLAEVVAAAEDARTFRKLP</sequence>
<dbReference type="GO" id="GO:0016020">
    <property type="term" value="C:membrane"/>
    <property type="evidence" value="ECO:0007669"/>
    <property type="project" value="InterPro"/>
</dbReference>